<evidence type="ECO:0000256" key="3">
    <source>
        <dbReference type="ARBA" id="ARBA00022452"/>
    </source>
</evidence>
<feature type="domain" description="TonB-dependent receptor plug" evidence="9">
    <location>
        <begin position="207"/>
        <end position="328"/>
    </location>
</feature>
<reference evidence="11" key="1">
    <citation type="submission" date="2017-01" db="EMBL/GenBank/DDBJ databases">
        <authorList>
            <person name="Varghese N."/>
            <person name="Submissions S."/>
        </authorList>
    </citation>
    <scope>NUCLEOTIDE SEQUENCE [LARGE SCALE GENOMIC DNA]</scope>
    <source>
        <strain evidence="11">DSM 21054</strain>
    </source>
</reference>
<evidence type="ECO:0000259" key="9">
    <source>
        <dbReference type="Pfam" id="PF07715"/>
    </source>
</evidence>
<keyword evidence="11" id="KW-1185">Reference proteome</keyword>
<dbReference type="RefSeq" id="WP_159445086.1">
    <property type="nucleotide sequence ID" value="NZ_AP017422.1"/>
</dbReference>
<dbReference type="InterPro" id="IPR023997">
    <property type="entry name" value="TonB-dep_OMP_SusC/RagA_CS"/>
</dbReference>
<evidence type="ECO:0000313" key="10">
    <source>
        <dbReference type="EMBL" id="SIS97335.1"/>
    </source>
</evidence>
<dbReference type="InterPro" id="IPR039426">
    <property type="entry name" value="TonB-dep_rcpt-like"/>
</dbReference>
<name>A0A1N7NG21_9BACT</name>
<feature type="signal peptide" evidence="8">
    <location>
        <begin position="1"/>
        <end position="16"/>
    </location>
</feature>
<evidence type="ECO:0000256" key="8">
    <source>
        <dbReference type="SAM" id="SignalP"/>
    </source>
</evidence>
<dbReference type="Pfam" id="PF07715">
    <property type="entry name" value="Plug"/>
    <property type="match status" value="1"/>
</dbReference>
<dbReference type="GO" id="GO:0009279">
    <property type="term" value="C:cell outer membrane"/>
    <property type="evidence" value="ECO:0007669"/>
    <property type="project" value="UniProtKB-SubCell"/>
</dbReference>
<keyword evidence="6 7" id="KW-0998">Cell outer membrane</keyword>
<sequence length="1097" mass="121302">MRLTALLLVICMHVSATGLSQKVTLSVHKQPLHEVISEIAAQTGVSMIFNMEQLRTAAPVTIDLKDTPLEEALKAVFKNQAFQYEVKEGTVIIKKQRTLLMDLPVGAAPDNRQVELMVRVMDERGVPMAGVTVAIKGSKRTYVTNSNGLLALQDMPGEFVMIISSVGYEEQVIHVSPEMQAVAVHLKVKVNQLNTLELSTGMGVRKKESFTGAAAVYSGQDLKTVGNRNILESLRSLDPSFIKVENNLQGSNPNKLPDFEIRGRTSISTINLNDQFSSNPNQPLFILDGFETTLQAIYDLDMNRVASVTILKDAASTALYGSKAANGVVVVETKRPTPGRLQVSYNGDFQVDVPDLRSYNLMNAAEKLQFDKLAGRYSSTGQLGWESEAVYNARLAEVQKGVNTYWLSEPVQTGFSNKHSVQVTGGSPDLMVNAGILYSKQNGVMKGSGRDNWSGNINLSYRKGRVNISNLFTVRGNTAIESPYGSFSDFANAIPYYRKRNDDGSIPRYLDPLYDTSILNPLYNASIYSKNQTQQFAFQNNLQAIVTLSPSFRLQGAVLVGKGNTTTLVFIPPDNSAFQGLPANQQGSYQNTRLENSQYNANLMLTYAKLVNRHQFTASVRGDVQQQKNNTVGFTAVGFPYGTDGSPAFAYGFMPYSTPVASNITTRSVGFLTNLNYVYDRRFMLDAVYRLDGTSVFGSSRQFKPFVSAGLGWNLHNEQFMKQLKWVNLLKLRGNMGYSGNENIGTFSSVSLYNYISGNTNNFGQGLTVASLGNPVLDWQKTLQESYGVDFNLLNNRVSGSVEYFHKKTDPLAVGAAGTLPSSAGVNANYVLNLGYLTTKGWTVNVRVSPVYNLKDRIIWTIGVMGSNYTSRYGGFSNRLSELNKAEQDANGLSRYYDGYSPDDMWAVVSRGIDPATGVEVFQKKNGKLTYDYDPADIVKVGNTRPTIEGTMNTTLAYKDFTLGAVVRYQVGGYVFNNALFNKVETNSSATFNNNMDRRALYDRWQKPGDVAQFAGIGTYASRVMSSRFIQKDTHFTGESFSIGYRVNGGWVKKMQLQTLGINLYLNDIFRIESILTERGIDYPYARTFSFSINASF</sequence>
<evidence type="ECO:0000256" key="1">
    <source>
        <dbReference type="ARBA" id="ARBA00004571"/>
    </source>
</evidence>
<dbReference type="InterPro" id="IPR023996">
    <property type="entry name" value="TonB-dep_OMP_SusC/RagA"/>
</dbReference>
<feature type="chain" id="PRO_5012794734" evidence="8">
    <location>
        <begin position="17"/>
        <end position="1097"/>
    </location>
</feature>
<dbReference type="Gene3D" id="2.40.170.20">
    <property type="entry name" value="TonB-dependent receptor, beta-barrel domain"/>
    <property type="match status" value="1"/>
</dbReference>
<dbReference type="InterPro" id="IPR012910">
    <property type="entry name" value="Plug_dom"/>
</dbReference>
<dbReference type="Proteomes" id="UP000186917">
    <property type="component" value="Unassembled WGS sequence"/>
</dbReference>
<dbReference type="InterPro" id="IPR037066">
    <property type="entry name" value="Plug_dom_sf"/>
</dbReference>
<comment type="similarity">
    <text evidence="7">Belongs to the TonB-dependent receptor family.</text>
</comment>
<keyword evidence="3 7" id="KW-1134">Transmembrane beta strand</keyword>
<dbReference type="PROSITE" id="PS52016">
    <property type="entry name" value="TONB_DEPENDENT_REC_3"/>
    <property type="match status" value="1"/>
</dbReference>
<dbReference type="NCBIfam" id="TIGR04057">
    <property type="entry name" value="SusC_RagA_signa"/>
    <property type="match status" value="1"/>
</dbReference>
<dbReference type="Gene3D" id="2.170.130.10">
    <property type="entry name" value="TonB-dependent receptor, plug domain"/>
    <property type="match status" value="1"/>
</dbReference>
<evidence type="ECO:0000313" key="11">
    <source>
        <dbReference type="Proteomes" id="UP000186917"/>
    </source>
</evidence>
<gene>
    <name evidence="10" type="ORF">SAMN05421788_102418</name>
</gene>
<dbReference type="EMBL" id="FTOR01000002">
    <property type="protein sequence ID" value="SIS97335.1"/>
    <property type="molecule type" value="Genomic_DNA"/>
</dbReference>
<comment type="subcellular location">
    <subcellularLocation>
        <location evidence="1 7">Cell outer membrane</location>
        <topology evidence="1 7">Multi-pass membrane protein</topology>
    </subcellularLocation>
</comment>
<dbReference type="InterPro" id="IPR036942">
    <property type="entry name" value="Beta-barrel_TonB_sf"/>
</dbReference>
<evidence type="ECO:0000256" key="4">
    <source>
        <dbReference type="ARBA" id="ARBA00022692"/>
    </source>
</evidence>
<organism evidence="10 11">
    <name type="scientific">Filimonas lacunae</name>
    <dbReference type="NCBI Taxonomy" id="477680"/>
    <lineage>
        <taxon>Bacteria</taxon>
        <taxon>Pseudomonadati</taxon>
        <taxon>Bacteroidota</taxon>
        <taxon>Chitinophagia</taxon>
        <taxon>Chitinophagales</taxon>
        <taxon>Chitinophagaceae</taxon>
        <taxon>Filimonas</taxon>
    </lineage>
</organism>
<proteinExistence type="inferred from homology"/>
<keyword evidence="5 7" id="KW-0472">Membrane</keyword>
<dbReference type="Gene3D" id="2.60.40.1120">
    <property type="entry name" value="Carboxypeptidase-like, regulatory domain"/>
    <property type="match status" value="1"/>
</dbReference>
<keyword evidence="2 7" id="KW-0813">Transport</keyword>
<evidence type="ECO:0000256" key="2">
    <source>
        <dbReference type="ARBA" id="ARBA00022448"/>
    </source>
</evidence>
<dbReference type="STRING" id="477680.SAMN05421788_102418"/>
<dbReference type="Pfam" id="PF13715">
    <property type="entry name" value="CarbopepD_reg_2"/>
    <property type="match status" value="1"/>
</dbReference>
<dbReference type="InterPro" id="IPR008969">
    <property type="entry name" value="CarboxyPept-like_regulatory"/>
</dbReference>
<keyword evidence="4 7" id="KW-0812">Transmembrane</keyword>
<dbReference type="SUPFAM" id="SSF49464">
    <property type="entry name" value="Carboxypeptidase regulatory domain-like"/>
    <property type="match status" value="1"/>
</dbReference>
<protein>
    <submittedName>
        <fullName evidence="10">TonB-linked outer membrane protein, SusC/RagA family</fullName>
    </submittedName>
</protein>
<dbReference type="SUPFAM" id="SSF56935">
    <property type="entry name" value="Porins"/>
    <property type="match status" value="1"/>
</dbReference>
<dbReference type="Gene3D" id="3.55.50.30">
    <property type="match status" value="1"/>
</dbReference>
<dbReference type="NCBIfam" id="TIGR04056">
    <property type="entry name" value="OMP_RagA_SusC"/>
    <property type="match status" value="1"/>
</dbReference>
<evidence type="ECO:0000256" key="7">
    <source>
        <dbReference type="PROSITE-ProRule" id="PRU01360"/>
    </source>
</evidence>
<keyword evidence="8" id="KW-0732">Signal</keyword>
<evidence type="ECO:0000256" key="5">
    <source>
        <dbReference type="ARBA" id="ARBA00023136"/>
    </source>
</evidence>
<accession>A0A1N7NG21</accession>
<evidence type="ECO:0000256" key="6">
    <source>
        <dbReference type="ARBA" id="ARBA00023237"/>
    </source>
</evidence>
<dbReference type="AlphaFoldDB" id="A0A1N7NG21"/>